<feature type="chain" id="PRO_5007859112" description="Cyanovirin-N domain-containing protein" evidence="1">
    <location>
        <begin position="20"/>
        <end position="223"/>
    </location>
</feature>
<sequence>MSSPQVALILLSLLIVVLAVPWDSVQQRQRETARQQWEVTWAKEKEQLEKERHTWELAWSLEKEQREKEQMNDEKCFCSDERPFGLNWEGLQGHHCISYGWREYTARLFSDGCPHIPLSISGKKKEVPYKCTSERSRKMGHWILADDVCRTNWGELYDRGCVANGKHRYEARLVNVRAGDDWERMCSSTPATIAGEYFPIPTFCENRGLFEMGVWDTKDPRCK</sequence>
<reference evidence="2 3" key="1">
    <citation type="journal article" date="2016" name="Mol. Biol. Evol.">
        <title>Comparative Genomics of Early-Diverging Mushroom-Forming Fungi Provides Insights into the Origins of Lignocellulose Decay Capabilities.</title>
        <authorList>
            <person name="Nagy L.G."/>
            <person name="Riley R."/>
            <person name="Tritt A."/>
            <person name="Adam C."/>
            <person name="Daum C."/>
            <person name="Floudas D."/>
            <person name="Sun H."/>
            <person name="Yadav J.S."/>
            <person name="Pangilinan J."/>
            <person name="Larsson K.H."/>
            <person name="Matsuura K."/>
            <person name="Barry K."/>
            <person name="Labutti K."/>
            <person name="Kuo R."/>
            <person name="Ohm R.A."/>
            <person name="Bhattacharya S.S."/>
            <person name="Shirouzu T."/>
            <person name="Yoshinaga Y."/>
            <person name="Martin F.M."/>
            <person name="Grigoriev I.V."/>
            <person name="Hibbett D.S."/>
        </authorList>
    </citation>
    <scope>NUCLEOTIDE SEQUENCE [LARGE SCALE GENOMIC DNA]</scope>
    <source>
        <strain evidence="2 3">93-53</strain>
    </source>
</reference>
<dbReference type="STRING" id="1314785.A0A165I8F0"/>
<protein>
    <recommendedName>
        <fullName evidence="4">Cyanovirin-N domain-containing protein</fullName>
    </recommendedName>
</protein>
<evidence type="ECO:0000313" key="3">
    <source>
        <dbReference type="Proteomes" id="UP000076871"/>
    </source>
</evidence>
<dbReference type="AlphaFoldDB" id="A0A165I8F0"/>
<gene>
    <name evidence="2" type="ORF">LAESUDRAFT_719021</name>
</gene>
<keyword evidence="1" id="KW-0732">Signal</keyword>
<organism evidence="2 3">
    <name type="scientific">Laetiporus sulphureus 93-53</name>
    <dbReference type="NCBI Taxonomy" id="1314785"/>
    <lineage>
        <taxon>Eukaryota</taxon>
        <taxon>Fungi</taxon>
        <taxon>Dikarya</taxon>
        <taxon>Basidiomycota</taxon>
        <taxon>Agaricomycotina</taxon>
        <taxon>Agaricomycetes</taxon>
        <taxon>Polyporales</taxon>
        <taxon>Laetiporus</taxon>
    </lineage>
</organism>
<dbReference type="OrthoDB" id="3153758at2759"/>
<accession>A0A165I8F0</accession>
<dbReference type="RefSeq" id="XP_040770236.1">
    <property type="nucleotide sequence ID" value="XM_040907549.1"/>
</dbReference>
<dbReference type="Proteomes" id="UP000076871">
    <property type="component" value="Unassembled WGS sequence"/>
</dbReference>
<dbReference type="GeneID" id="63824578"/>
<keyword evidence="3" id="KW-1185">Reference proteome</keyword>
<name>A0A165I8F0_9APHY</name>
<dbReference type="EMBL" id="KV427605">
    <property type="protein sequence ID" value="KZT12726.1"/>
    <property type="molecule type" value="Genomic_DNA"/>
</dbReference>
<evidence type="ECO:0008006" key="4">
    <source>
        <dbReference type="Google" id="ProtNLM"/>
    </source>
</evidence>
<feature type="signal peptide" evidence="1">
    <location>
        <begin position="1"/>
        <end position="19"/>
    </location>
</feature>
<evidence type="ECO:0000313" key="2">
    <source>
        <dbReference type="EMBL" id="KZT12726.1"/>
    </source>
</evidence>
<dbReference type="InParanoid" id="A0A165I8F0"/>
<proteinExistence type="predicted"/>
<evidence type="ECO:0000256" key="1">
    <source>
        <dbReference type="SAM" id="SignalP"/>
    </source>
</evidence>